<dbReference type="EMBL" id="NCSJ02000019">
    <property type="protein sequence ID" value="RFU34527.1"/>
    <property type="molecule type" value="Genomic_DNA"/>
</dbReference>
<feature type="non-terminal residue" evidence="1">
    <location>
        <position position="1"/>
    </location>
</feature>
<sequence length="88" mass="10024">MLCLHRAGQQVFCLLAGILDEYPGIMDVQDRIHPLQYEVDKGGMLGWQRDVMLGWEMFKLTDPNRVAKMRSRGPTYTYGSDGMVTSRA</sequence>
<accession>A0A3E2HMA6</accession>
<evidence type="ECO:0000313" key="1">
    <source>
        <dbReference type="EMBL" id="RFU34527.1"/>
    </source>
</evidence>
<organism evidence="1 2">
    <name type="scientific">Scytalidium lignicola</name>
    <name type="common">Hyphomycete</name>
    <dbReference type="NCBI Taxonomy" id="5539"/>
    <lineage>
        <taxon>Eukaryota</taxon>
        <taxon>Fungi</taxon>
        <taxon>Dikarya</taxon>
        <taxon>Ascomycota</taxon>
        <taxon>Pezizomycotina</taxon>
        <taxon>Leotiomycetes</taxon>
        <taxon>Leotiomycetes incertae sedis</taxon>
        <taxon>Scytalidium</taxon>
    </lineage>
</organism>
<gene>
    <name evidence="1" type="ORF">B7463_g1759</name>
</gene>
<dbReference type="Proteomes" id="UP000258309">
    <property type="component" value="Unassembled WGS sequence"/>
</dbReference>
<evidence type="ECO:0000313" key="2">
    <source>
        <dbReference type="Proteomes" id="UP000258309"/>
    </source>
</evidence>
<protein>
    <submittedName>
        <fullName evidence="1">Uncharacterized protein</fullName>
    </submittedName>
</protein>
<dbReference type="AlphaFoldDB" id="A0A3E2HMA6"/>
<proteinExistence type="predicted"/>
<name>A0A3E2HMA6_SCYLI</name>
<keyword evidence="2" id="KW-1185">Reference proteome</keyword>
<feature type="non-terminal residue" evidence="1">
    <location>
        <position position="88"/>
    </location>
</feature>
<comment type="caution">
    <text evidence="1">The sequence shown here is derived from an EMBL/GenBank/DDBJ whole genome shotgun (WGS) entry which is preliminary data.</text>
</comment>
<reference evidence="1 2" key="1">
    <citation type="submission" date="2018-05" db="EMBL/GenBank/DDBJ databases">
        <title>Draft genome sequence of Scytalidium lignicola DSM 105466, a ubiquitous saprotrophic fungus.</title>
        <authorList>
            <person name="Buettner E."/>
            <person name="Gebauer A.M."/>
            <person name="Hofrichter M."/>
            <person name="Liers C."/>
            <person name="Kellner H."/>
        </authorList>
    </citation>
    <scope>NUCLEOTIDE SEQUENCE [LARGE SCALE GENOMIC DNA]</scope>
    <source>
        <strain evidence="1 2">DSM 105466</strain>
    </source>
</reference>